<keyword evidence="2" id="KW-0378">Hydrolase</keyword>
<dbReference type="EMBL" id="MH392243">
    <property type="protein sequence ID" value="QDL89738.1"/>
    <property type="molecule type" value="Genomic_DNA"/>
</dbReference>
<dbReference type="PANTHER" id="PTHR11895:SF170">
    <property type="entry name" value="AMIDASE"/>
    <property type="match status" value="1"/>
</dbReference>
<accession>A0A515HJW4</accession>
<dbReference type="EC" id="3.5.1.4" evidence="2"/>
<name>A0A515HJW4_9ZZZZ</name>
<evidence type="ECO:0000259" key="1">
    <source>
        <dbReference type="Pfam" id="PF01425"/>
    </source>
</evidence>
<dbReference type="InterPro" id="IPR036928">
    <property type="entry name" value="AS_sf"/>
</dbReference>
<gene>
    <name evidence="2" type="primary">amdA_1</name>
    <name evidence="3" type="synonym">amdA_2</name>
    <name evidence="2" type="ORF">pTT25_00039</name>
    <name evidence="3" type="ORF">pTT25_00054</name>
</gene>
<geneLocation type="plasmid" evidence="2">
    <name>pTT25</name>
</geneLocation>
<feature type="domain" description="Amidase" evidence="1">
    <location>
        <begin position="71"/>
        <end position="491"/>
    </location>
</feature>
<dbReference type="PANTHER" id="PTHR11895">
    <property type="entry name" value="TRANSAMIDASE"/>
    <property type="match status" value="1"/>
</dbReference>
<dbReference type="EMBL" id="MH392243">
    <property type="protein sequence ID" value="QDL89723.1"/>
    <property type="molecule type" value="Genomic_DNA"/>
</dbReference>
<dbReference type="PROSITE" id="PS00571">
    <property type="entry name" value="AMIDASES"/>
    <property type="match status" value="1"/>
</dbReference>
<dbReference type="InterPro" id="IPR023631">
    <property type="entry name" value="Amidase_dom"/>
</dbReference>
<protein>
    <submittedName>
        <fullName evidence="2">Amidase</fullName>
        <ecNumber evidence="2">3.5.1.4</ecNumber>
    </submittedName>
</protein>
<dbReference type="AlphaFoldDB" id="A0A515HJW4"/>
<dbReference type="GO" id="GO:0004040">
    <property type="term" value="F:amidase activity"/>
    <property type="evidence" value="ECO:0007669"/>
    <property type="project" value="UniProtKB-EC"/>
</dbReference>
<evidence type="ECO:0000313" key="2">
    <source>
        <dbReference type="EMBL" id="QDL89723.1"/>
    </source>
</evidence>
<dbReference type="Gene3D" id="3.90.1300.10">
    <property type="entry name" value="Amidase signature (AS) domain"/>
    <property type="match status" value="1"/>
</dbReference>
<organism evidence="2">
    <name type="scientific">Sym plasmid</name>
    <dbReference type="NCBI Taxonomy" id="28430"/>
    <lineage>
        <taxon>other sequences</taxon>
        <taxon>plasmids</taxon>
    </lineage>
</organism>
<dbReference type="Pfam" id="PF01425">
    <property type="entry name" value="Amidase"/>
    <property type="match status" value="1"/>
</dbReference>
<sequence>MPISPPDLSVLTAISDYYGLGLTPSELELTYQAPVRGLLESWSVVEDLYSSEAPQTPKREWVRPTEQENPLNAWAVQSSIQTKLEGPLAGRTIAIKDNTAVAGIPMANGSDFLDGYIPARDATVVSRLLGAGATIAGKAVCEYLCFSGASITPISGPVKNPWNLAFSAGGSSSGSGALVAGGAVDIAMGGDQGGSVRIPASSCGIVGHKPTWGLVPYTGAFPIEQSLDHLGPMTRTVADAALVLSVIAGRDGLDPRQPNDLAVQDYLGALQLSAEGLRVGVVREGFGRADSEIVVDEIVHNAVATLRQLGMTVTEVSIPLHAKTLDLWNVIAVEGATSQMIDNFGYGLNWKGLYDPDVMRYYGERLKTLGSKFPPHIRNALLAGRFALQTSHGQHYAMARNLVPKFMAAYDAALAQCDVLIMPTLPMRPKRIADSVLNANSIISDTLQMLGNTAAFDITGHPACTVPAGLADGIPVGMMIVGRQFDDAMVLRVANAFERAVGGFPTPS</sequence>
<dbReference type="NCBIfam" id="NF005565">
    <property type="entry name" value="PRK07235.1"/>
    <property type="match status" value="1"/>
</dbReference>
<dbReference type="InterPro" id="IPR020556">
    <property type="entry name" value="Amidase_CS"/>
</dbReference>
<reference evidence="2" key="1">
    <citation type="submission" date="2018-05" db="EMBL/GenBank/DDBJ databases">
        <title>Plant species dependent abundance and diversity of IncP-1 plasmids in the rhizosphere - sequence analysis provides new insights into the role as efficient and dynamic means for rapid bacterial adaptation.</title>
        <authorList>
            <person name="Nour E."/>
            <person name="Shintani M."/>
            <person name="Elsayed T."/>
            <person name="Blau K."/>
            <person name="Jechalke S."/>
            <person name="Sproeer C."/>
            <person name="Bunk B."/>
            <person name="Overmann J."/>
            <person name="Smalla K."/>
        </authorList>
    </citation>
    <scope>NUCLEOTIDE SEQUENCE</scope>
    <source>
        <plasmid evidence="2">pTT25</plasmid>
    </source>
</reference>
<keyword evidence="2" id="KW-0614">Plasmid</keyword>
<dbReference type="InterPro" id="IPR000120">
    <property type="entry name" value="Amidase"/>
</dbReference>
<dbReference type="Gene3D" id="1.10.20.60">
    <property type="entry name" value="Glu-tRNAGln amidotransferase C subunit, N-terminal domain"/>
    <property type="match status" value="1"/>
</dbReference>
<dbReference type="SUPFAM" id="SSF75304">
    <property type="entry name" value="Amidase signature (AS) enzymes"/>
    <property type="match status" value="1"/>
</dbReference>
<proteinExistence type="predicted"/>
<evidence type="ECO:0000313" key="3">
    <source>
        <dbReference type="EMBL" id="QDL89738.1"/>
    </source>
</evidence>